<dbReference type="AlphaFoldDB" id="W8KTC9"/>
<feature type="transmembrane region" description="Helical" evidence="5">
    <location>
        <begin position="12"/>
        <end position="30"/>
    </location>
</feature>
<reference evidence="8" key="2">
    <citation type="submission" date="2014-02" db="EMBL/GenBank/DDBJ databases">
        <title>Draft Genome Sequence of extremely halophilic bacteria Halorhodospira halochloris.</title>
        <authorList>
            <person name="Singh K.S."/>
        </authorList>
    </citation>
    <scope>NUCLEOTIDE SEQUENCE [LARGE SCALE GENOMIC DNA]</scope>
    <source>
        <strain evidence="8">A</strain>
    </source>
</reference>
<dbReference type="SUPFAM" id="SSF55781">
    <property type="entry name" value="GAF domain-like"/>
    <property type="match status" value="1"/>
</dbReference>
<accession>W8KTC9</accession>
<gene>
    <name evidence="7" type="ORF">M911_15135</name>
</gene>
<keyword evidence="7" id="KW-0418">Kinase</keyword>
<dbReference type="GO" id="GO:0000155">
    <property type="term" value="F:phosphorelay sensor kinase activity"/>
    <property type="evidence" value="ECO:0007669"/>
    <property type="project" value="InterPro"/>
</dbReference>
<dbReference type="InterPro" id="IPR005467">
    <property type="entry name" value="His_kinase_dom"/>
</dbReference>
<dbReference type="PANTHER" id="PTHR43547:SF2">
    <property type="entry name" value="HYBRID SIGNAL TRANSDUCTION HISTIDINE KINASE C"/>
    <property type="match status" value="1"/>
</dbReference>
<proteinExistence type="predicted"/>
<feature type="transmembrane region" description="Helical" evidence="5">
    <location>
        <begin position="303"/>
        <end position="321"/>
    </location>
</feature>
<evidence type="ECO:0000256" key="4">
    <source>
        <dbReference type="SAM" id="MobiDB-lite"/>
    </source>
</evidence>
<organism evidence="7 8">
    <name type="scientific">Ectothiorhodospira haloalkaliphila</name>
    <dbReference type="NCBI Taxonomy" id="421628"/>
    <lineage>
        <taxon>Bacteria</taxon>
        <taxon>Pseudomonadati</taxon>
        <taxon>Pseudomonadota</taxon>
        <taxon>Gammaproteobacteria</taxon>
        <taxon>Chromatiales</taxon>
        <taxon>Ectothiorhodospiraceae</taxon>
        <taxon>Ectothiorhodospira</taxon>
    </lineage>
</organism>
<dbReference type="Proteomes" id="UP000019442">
    <property type="component" value="Chromosome"/>
</dbReference>
<reference evidence="7 8" key="1">
    <citation type="journal article" date="2014" name="J Genomics">
        <title>Draft Genome Sequence of the Extremely Halophilic Phototrophic Purple Sulfur Bacterium Halorhodospira halochloris.</title>
        <authorList>
            <person name="Singh K.S."/>
            <person name="Kirksey J."/>
            <person name="Hoff W.D."/>
            <person name="Deole R."/>
        </authorList>
    </citation>
    <scope>NUCLEOTIDE SEQUENCE [LARGE SCALE GENOMIC DNA]</scope>
    <source>
        <strain evidence="7 8">A</strain>
    </source>
</reference>
<dbReference type="HOGENOM" id="CLU_024784_0_0_6"/>
<dbReference type="EC" id="2.7.13.3" evidence="2"/>
<dbReference type="Gene3D" id="3.30.565.10">
    <property type="entry name" value="Histidine kinase-like ATPase, C-terminal domain"/>
    <property type="match status" value="1"/>
</dbReference>
<feature type="transmembrane region" description="Helical" evidence="5">
    <location>
        <begin position="139"/>
        <end position="159"/>
    </location>
</feature>
<dbReference type="NCBIfam" id="TIGR02916">
    <property type="entry name" value="PEP_his_kin"/>
    <property type="match status" value="1"/>
</dbReference>
<dbReference type="PANTHER" id="PTHR43547">
    <property type="entry name" value="TWO-COMPONENT HISTIDINE KINASE"/>
    <property type="match status" value="1"/>
</dbReference>
<keyword evidence="3" id="KW-0597">Phosphoprotein</keyword>
<dbReference type="SMART" id="SM00387">
    <property type="entry name" value="HATPase_c"/>
    <property type="match status" value="1"/>
</dbReference>
<evidence type="ECO:0000313" key="7">
    <source>
        <dbReference type="EMBL" id="AHK80262.1"/>
    </source>
</evidence>
<dbReference type="InterPro" id="IPR036890">
    <property type="entry name" value="HATPase_C_sf"/>
</dbReference>
<evidence type="ECO:0000256" key="5">
    <source>
        <dbReference type="SAM" id="Phobius"/>
    </source>
</evidence>
<evidence type="ECO:0000259" key="6">
    <source>
        <dbReference type="PROSITE" id="PS50109"/>
    </source>
</evidence>
<evidence type="ECO:0000256" key="3">
    <source>
        <dbReference type="ARBA" id="ARBA00022553"/>
    </source>
</evidence>
<dbReference type="PRINTS" id="PR00344">
    <property type="entry name" value="BCTRLSENSOR"/>
</dbReference>
<dbReference type="Gene3D" id="3.30.450.40">
    <property type="match status" value="1"/>
</dbReference>
<dbReference type="InterPro" id="IPR003661">
    <property type="entry name" value="HisK_dim/P_dom"/>
</dbReference>
<dbReference type="CDD" id="cd00082">
    <property type="entry name" value="HisKA"/>
    <property type="match status" value="1"/>
</dbReference>
<keyword evidence="5" id="KW-0472">Membrane</keyword>
<comment type="catalytic activity">
    <reaction evidence="1">
        <text>ATP + protein L-histidine = ADP + protein N-phospho-L-histidine.</text>
        <dbReference type="EC" id="2.7.13.3"/>
    </reaction>
</comment>
<dbReference type="Pfam" id="PF02518">
    <property type="entry name" value="HATPase_c"/>
    <property type="match status" value="1"/>
</dbReference>
<evidence type="ECO:0000256" key="2">
    <source>
        <dbReference type="ARBA" id="ARBA00012438"/>
    </source>
</evidence>
<dbReference type="InterPro" id="IPR004358">
    <property type="entry name" value="Sig_transdc_His_kin-like_C"/>
</dbReference>
<evidence type="ECO:0000256" key="1">
    <source>
        <dbReference type="ARBA" id="ARBA00000085"/>
    </source>
</evidence>
<sequence>MDLTFPLGLASYSIAAGAFVILLAVLAIGWQRRLQGTLLMVAVALSILWGATLALNAAHGQIIGTRMVLLAELARDAGWIAFLWGLLWQARHLQLARSGEGLATPTQTPRRAGPSAEPEHDPAHLPGSVAVSGGLGKPLVALGVGSLVLLLALAVYLGVQPLLPQAWVRSDIILGGKLLLVLIVLLLVEQIFRNTSTEGRWAIKYLCLGLGGVYGFDFYMYAEALLFRQVYAGLWEARGFVNALVVPLIAVSAARNPQWSLDVYVSRGMVFHTATLLGAGIYLLLMAAAGYYLRVFGGDWGTVFQAVFLFAALMGLAVFVISGRFRAQFRVFVSKHFFNYKYDYREEWLRFIQTLADGHRQEGLPVRVIHALGDIVDSPAGQLWMRSGGRHFAQVAQRNMTEPAQTSEPRDGPLAAYLLETGWVLDIQEARQCPERYPGLELPDWLAESERSWLLVPLKQESELLGFVLLAPSRARRIINWEDRDLLKTAGLQAASHLAQMEALQALSEARQFEAFNRLSAYVVHDLKNIIAQLNLVVSNARKHGDNPEFLKDAIGTVENAVSRMNKLMLQLRSGDPGREARPVNLADLATQAVNDAQGRAPEPELEHNGGDCPVLADPERLRSVLNHLIQNAQEATPDNGRVSLSLWQDTRQAYLDVMDTGTGMTPEFIRERLFRPFDTTKGLTGMGIGAFESREFIRALGGDLEVWSETGKGSRFRVSIPLAQQQTTPLPLENDTTSQ</sequence>
<feature type="transmembrane region" description="Helical" evidence="5">
    <location>
        <begin position="37"/>
        <end position="55"/>
    </location>
</feature>
<feature type="domain" description="Histidine kinase" evidence="6">
    <location>
        <begin position="522"/>
        <end position="725"/>
    </location>
</feature>
<dbReference type="InterPro" id="IPR029016">
    <property type="entry name" value="GAF-like_dom_sf"/>
</dbReference>
<dbReference type="EMBL" id="CP007268">
    <property type="protein sequence ID" value="AHK80262.1"/>
    <property type="molecule type" value="Genomic_DNA"/>
</dbReference>
<feature type="region of interest" description="Disordered" evidence="4">
    <location>
        <begin position="102"/>
        <end position="123"/>
    </location>
</feature>
<keyword evidence="5" id="KW-0812">Transmembrane</keyword>
<evidence type="ECO:0000313" key="8">
    <source>
        <dbReference type="Proteomes" id="UP000019442"/>
    </source>
</evidence>
<keyword evidence="5" id="KW-1133">Transmembrane helix</keyword>
<keyword evidence="7" id="KW-0808">Transferase</keyword>
<dbReference type="SUPFAM" id="SSF55874">
    <property type="entry name" value="ATPase domain of HSP90 chaperone/DNA topoisomerase II/histidine kinase"/>
    <property type="match status" value="1"/>
</dbReference>
<keyword evidence="8" id="KW-1185">Reference proteome</keyword>
<dbReference type="OrthoDB" id="9785691at2"/>
<feature type="transmembrane region" description="Helical" evidence="5">
    <location>
        <begin position="171"/>
        <end position="189"/>
    </location>
</feature>
<dbReference type="KEGG" id="hhc:M911_15135"/>
<protein>
    <recommendedName>
        <fullName evidence="2">histidine kinase</fullName>
        <ecNumber evidence="2">2.7.13.3</ecNumber>
    </recommendedName>
</protein>
<dbReference type="PROSITE" id="PS50109">
    <property type="entry name" value="HIS_KIN"/>
    <property type="match status" value="1"/>
</dbReference>
<dbReference type="InterPro" id="IPR014265">
    <property type="entry name" value="XrtA/PrsK"/>
</dbReference>
<feature type="transmembrane region" description="Helical" evidence="5">
    <location>
        <begin position="269"/>
        <end position="291"/>
    </location>
</feature>
<feature type="transmembrane region" description="Helical" evidence="5">
    <location>
        <begin position="201"/>
        <end position="220"/>
    </location>
</feature>
<name>W8KTC9_9GAMM</name>
<dbReference type="InterPro" id="IPR003594">
    <property type="entry name" value="HATPase_dom"/>
</dbReference>
<dbReference type="PATRIC" id="fig|1354791.3.peg.368"/>